<feature type="binding site" evidence="8 10">
    <location>
        <position position="124"/>
    </location>
    <ligand>
        <name>substrate</name>
    </ligand>
</feature>
<dbReference type="PANTHER" id="PTHR43013:SF1">
    <property type="entry name" value="GLUTAMYL-TRNA REDUCTASE"/>
    <property type="match status" value="1"/>
</dbReference>
<dbReference type="EC" id="1.2.1.70" evidence="3 8"/>
<feature type="active site" description="Nucleophile" evidence="8 9">
    <location>
        <position position="58"/>
    </location>
</feature>
<dbReference type="Gene3D" id="3.40.50.720">
    <property type="entry name" value="NAD(P)-binding Rossmann-like Domain"/>
    <property type="match status" value="1"/>
</dbReference>
<evidence type="ECO:0000259" key="16">
    <source>
        <dbReference type="Pfam" id="PF05201"/>
    </source>
</evidence>
<keyword evidence="6 8" id="KW-0627">Porphyrin biosynthesis</keyword>
<dbReference type="InterPro" id="IPR036291">
    <property type="entry name" value="NAD(P)-bd_dom_sf"/>
</dbReference>
<proteinExistence type="inferred from homology"/>
<dbReference type="InterPro" id="IPR006151">
    <property type="entry name" value="Shikm_DH/Glu-tRNA_Rdtase"/>
</dbReference>
<evidence type="ECO:0000256" key="10">
    <source>
        <dbReference type="PIRSR" id="PIRSR000445-2"/>
    </source>
</evidence>
<comment type="domain">
    <text evidence="8">Possesses an unusual extended V-shaped dimeric structure with each monomer consisting of three distinct domains arranged along a curved 'spinal' alpha-helix. The N-terminal catalytic domain specifically recognizes the glutamate moiety of the substrate. The second domain is the NADPH-binding domain, and the third C-terminal domain is responsible for dimerization.</text>
</comment>
<dbReference type="RefSeq" id="WP_091428607.1">
    <property type="nucleotide sequence ID" value="NZ_FNMV01000001.1"/>
</dbReference>
<dbReference type="InterPro" id="IPR015896">
    <property type="entry name" value="4pyrrol_synth_GluRdtase_dimer"/>
</dbReference>
<evidence type="ECO:0000256" key="2">
    <source>
        <dbReference type="ARBA" id="ARBA00005916"/>
    </source>
</evidence>
<dbReference type="UniPathway" id="UPA00251">
    <property type="reaction ID" value="UER00316"/>
</dbReference>
<dbReference type="InterPro" id="IPR015895">
    <property type="entry name" value="4pyrrol_synth_GluRdtase_N"/>
</dbReference>
<evidence type="ECO:0000259" key="14">
    <source>
        <dbReference type="Pfam" id="PF00745"/>
    </source>
</evidence>
<dbReference type="OrthoDB" id="110209at2"/>
<evidence type="ECO:0000256" key="6">
    <source>
        <dbReference type="ARBA" id="ARBA00023244"/>
    </source>
</evidence>
<dbReference type="InterPro" id="IPR036453">
    <property type="entry name" value="GluRdtase_dimer_dom_sf"/>
</dbReference>
<dbReference type="PROSITE" id="PS00747">
    <property type="entry name" value="GLUTR"/>
    <property type="match status" value="1"/>
</dbReference>
<dbReference type="InterPro" id="IPR036343">
    <property type="entry name" value="GluRdtase_N_sf"/>
</dbReference>
<dbReference type="NCBIfam" id="TIGR01035">
    <property type="entry name" value="hemA"/>
    <property type="match status" value="1"/>
</dbReference>
<dbReference type="Pfam" id="PF05201">
    <property type="entry name" value="GlutR_N"/>
    <property type="match status" value="1"/>
</dbReference>
<sequence length="418" mass="47143">MKNNNLLKHHYFYSVGLSYKKADAEMRGKFSLDVLAKTRLLEQAKTEGIESLIVTSTCNRTEIYGFAEHPFQLIKLICENSKGSVEEFQKVGFVYKNQEAISHMFRVGTGLDSQILGDFEIISQIRSSFTQSKAMGLANNFIERLVNAVIQASKKIKNDTEISSGATSVSFAAVQYIIKNVEDIGNKNILLFGTGKIGRNTCENLVKHTKNEHITLINRTKDKAERLAGKLNLIVKDYSELHLELQKADVVVVATGAQNPTVDKAILNLKKPLLILDLSIPKNVNQDVEALEGVTLIHMDYLSQLTDETLENRRNHIPAAEAIIEEIKEEFNVWTKDRKFAPTIHALKEKLNAIKTSELNFQSKKIADFNEEQAEIISNRIIQKITTHFANHLKDDDTMVDESIEWIEKVFKIGLAAK</sequence>
<dbReference type="AlphaFoldDB" id="A0A1H2QKG0"/>
<dbReference type="Pfam" id="PF01488">
    <property type="entry name" value="Shikimate_DH"/>
    <property type="match status" value="1"/>
</dbReference>
<evidence type="ECO:0000256" key="3">
    <source>
        <dbReference type="ARBA" id="ARBA00012970"/>
    </source>
</evidence>
<dbReference type="SUPFAM" id="SSF69075">
    <property type="entry name" value="Glutamyl tRNA-reductase dimerization domain"/>
    <property type="match status" value="1"/>
</dbReference>
<feature type="domain" description="Quinate/shikimate 5-dehydrogenase/glutamyl-tRNA reductase" evidence="15">
    <location>
        <begin position="179"/>
        <end position="304"/>
    </location>
</feature>
<evidence type="ECO:0000313" key="18">
    <source>
        <dbReference type="Proteomes" id="UP000198569"/>
    </source>
</evidence>
<feature type="binding site" evidence="8 11">
    <location>
        <begin position="193"/>
        <end position="198"/>
    </location>
    <ligand>
        <name>NADP(+)</name>
        <dbReference type="ChEBI" id="CHEBI:58349"/>
    </ligand>
</feature>
<dbReference type="InterPro" id="IPR000343">
    <property type="entry name" value="4pyrrol_synth_GluRdtase"/>
</dbReference>
<dbReference type="STRING" id="229203.SAMN05444338_101203"/>
<comment type="pathway">
    <text evidence="1 8 13">Porphyrin-containing compound metabolism; protoporphyrin-IX biosynthesis; 5-aminolevulinate from L-glutamyl-tRNA(Glu): step 1/2.</text>
</comment>
<name>A0A1H2QKG0_9FLAO</name>
<dbReference type="GO" id="GO:0008883">
    <property type="term" value="F:glutamyl-tRNA reductase activity"/>
    <property type="evidence" value="ECO:0007669"/>
    <property type="project" value="UniProtKB-UniRule"/>
</dbReference>
<dbReference type="EMBL" id="FNMV01000001">
    <property type="protein sequence ID" value="SDW07348.1"/>
    <property type="molecule type" value="Genomic_DNA"/>
</dbReference>
<comment type="similarity">
    <text evidence="2 8 13">Belongs to the glutamyl-tRNA reductase family.</text>
</comment>
<dbReference type="Gene3D" id="3.30.460.30">
    <property type="entry name" value="Glutamyl-tRNA reductase, N-terminal domain"/>
    <property type="match status" value="1"/>
</dbReference>
<dbReference type="SUPFAM" id="SSF69742">
    <property type="entry name" value="Glutamyl tRNA-reductase catalytic, N-terminal domain"/>
    <property type="match status" value="1"/>
</dbReference>
<keyword evidence="5 8" id="KW-0560">Oxidoreductase</keyword>
<feature type="site" description="Important for activity" evidence="8 12">
    <location>
        <position position="103"/>
    </location>
</feature>
<evidence type="ECO:0000256" key="8">
    <source>
        <dbReference type="HAMAP-Rule" id="MF_00087"/>
    </source>
</evidence>
<dbReference type="HAMAP" id="MF_00087">
    <property type="entry name" value="Glu_tRNA_reductase"/>
    <property type="match status" value="1"/>
</dbReference>
<dbReference type="GO" id="GO:0050661">
    <property type="term" value="F:NADP binding"/>
    <property type="evidence" value="ECO:0007669"/>
    <property type="project" value="InterPro"/>
</dbReference>
<evidence type="ECO:0000256" key="9">
    <source>
        <dbReference type="PIRSR" id="PIRSR000445-1"/>
    </source>
</evidence>
<comment type="function">
    <text evidence="8">Catalyzes the NADPH-dependent reduction of glutamyl-tRNA(Glu) to glutamate 1-semialdehyde (GSA).</text>
</comment>
<accession>A0A1H2QKG0</accession>
<feature type="domain" description="Glutamyl-tRNA reductase N-terminal" evidence="16">
    <location>
        <begin position="15"/>
        <end position="160"/>
    </location>
</feature>
<comment type="catalytic activity">
    <reaction evidence="7 8 13">
        <text>(S)-4-amino-5-oxopentanoate + tRNA(Glu) + NADP(+) = L-glutamyl-tRNA(Glu) + NADPH + H(+)</text>
        <dbReference type="Rhea" id="RHEA:12344"/>
        <dbReference type="Rhea" id="RHEA-COMP:9663"/>
        <dbReference type="Rhea" id="RHEA-COMP:9680"/>
        <dbReference type="ChEBI" id="CHEBI:15378"/>
        <dbReference type="ChEBI" id="CHEBI:57501"/>
        <dbReference type="ChEBI" id="CHEBI:57783"/>
        <dbReference type="ChEBI" id="CHEBI:58349"/>
        <dbReference type="ChEBI" id="CHEBI:78442"/>
        <dbReference type="ChEBI" id="CHEBI:78520"/>
        <dbReference type="EC" id="1.2.1.70"/>
    </reaction>
</comment>
<feature type="binding site" evidence="8 10">
    <location>
        <begin position="118"/>
        <end position="120"/>
    </location>
    <ligand>
        <name>substrate</name>
    </ligand>
</feature>
<gene>
    <name evidence="8" type="primary">hemA</name>
    <name evidence="17" type="ORF">SAMN05444338_101203</name>
</gene>
<evidence type="ECO:0000256" key="5">
    <source>
        <dbReference type="ARBA" id="ARBA00023002"/>
    </source>
</evidence>
<evidence type="ECO:0000256" key="7">
    <source>
        <dbReference type="ARBA" id="ARBA00047464"/>
    </source>
</evidence>
<protein>
    <recommendedName>
        <fullName evidence="3 8">Glutamyl-tRNA reductase</fullName>
        <shortName evidence="8">GluTR</shortName>
        <ecNumber evidence="3 8">1.2.1.70</ecNumber>
    </recommendedName>
</protein>
<keyword evidence="18" id="KW-1185">Reference proteome</keyword>
<evidence type="ECO:0000256" key="11">
    <source>
        <dbReference type="PIRSR" id="PIRSR000445-3"/>
    </source>
</evidence>
<organism evidence="17 18">
    <name type="scientific">Flavobacterium degerlachei</name>
    <dbReference type="NCBI Taxonomy" id="229203"/>
    <lineage>
        <taxon>Bacteria</taxon>
        <taxon>Pseudomonadati</taxon>
        <taxon>Bacteroidota</taxon>
        <taxon>Flavobacteriia</taxon>
        <taxon>Flavobacteriales</taxon>
        <taxon>Flavobacteriaceae</taxon>
        <taxon>Flavobacterium</taxon>
    </lineage>
</organism>
<dbReference type="GO" id="GO:0019353">
    <property type="term" value="P:protoporphyrinogen IX biosynthetic process from glutamate"/>
    <property type="evidence" value="ECO:0007669"/>
    <property type="project" value="TreeGrafter"/>
</dbReference>
<feature type="binding site" evidence="8 10">
    <location>
        <position position="113"/>
    </location>
    <ligand>
        <name>substrate</name>
    </ligand>
</feature>
<dbReference type="SUPFAM" id="SSF51735">
    <property type="entry name" value="NAD(P)-binding Rossmann-fold domains"/>
    <property type="match status" value="1"/>
</dbReference>
<dbReference type="InterPro" id="IPR018214">
    <property type="entry name" value="GluRdtase_CS"/>
</dbReference>
<comment type="subunit">
    <text evidence="8">Homodimer.</text>
</comment>
<dbReference type="Pfam" id="PF00745">
    <property type="entry name" value="GlutR_dimer"/>
    <property type="match status" value="1"/>
</dbReference>
<dbReference type="Proteomes" id="UP000198569">
    <property type="component" value="Unassembled WGS sequence"/>
</dbReference>
<evidence type="ECO:0000259" key="15">
    <source>
        <dbReference type="Pfam" id="PF01488"/>
    </source>
</evidence>
<evidence type="ECO:0000313" key="17">
    <source>
        <dbReference type="EMBL" id="SDW07348.1"/>
    </source>
</evidence>
<feature type="domain" description="Tetrapyrrole biosynthesis glutamyl-tRNA reductase dimerisation" evidence="14">
    <location>
        <begin position="319"/>
        <end position="412"/>
    </location>
</feature>
<dbReference type="PIRSF" id="PIRSF000445">
    <property type="entry name" value="4pyrrol_synth_GluRdtase"/>
    <property type="match status" value="1"/>
</dbReference>
<reference evidence="18" key="1">
    <citation type="submission" date="2016-10" db="EMBL/GenBank/DDBJ databases">
        <authorList>
            <person name="Varghese N."/>
            <person name="Submissions S."/>
        </authorList>
    </citation>
    <scope>NUCLEOTIDE SEQUENCE [LARGE SCALE GENOMIC DNA]</scope>
    <source>
        <strain evidence="18">DSM 15718</strain>
    </source>
</reference>
<dbReference type="PANTHER" id="PTHR43013">
    <property type="entry name" value="GLUTAMYL-TRNA REDUCTASE"/>
    <property type="match status" value="1"/>
</dbReference>
<evidence type="ECO:0000256" key="1">
    <source>
        <dbReference type="ARBA" id="ARBA00005059"/>
    </source>
</evidence>
<feature type="binding site" evidence="8 10">
    <location>
        <begin position="57"/>
        <end position="60"/>
    </location>
    <ligand>
        <name>substrate</name>
    </ligand>
</feature>
<evidence type="ECO:0000256" key="12">
    <source>
        <dbReference type="PIRSR" id="PIRSR000445-4"/>
    </source>
</evidence>
<keyword evidence="4 8" id="KW-0521">NADP</keyword>
<evidence type="ECO:0000256" key="4">
    <source>
        <dbReference type="ARBA" id="ARBA00022857"/>
    </source>
</evidence>
<comment type="miscellaneous">
    <text evidence="8">During catalysis, the active site Cys acts as a nucleophile attacking the alpha-carbonyl group of tRNA-bound glutamate with the formation of a thioester intermediate between enzyme and glutamate, and the concomitant release of tRNA(Glu). The thioester intermediate is finally reduced by direct hydride transfer from NADPH, to form the product GSA.</text>
</comment>
<evidence type="ECO:0000256" key="13">
    <source>
        <dbReference type="RuleBase" id="RU000584"/>
    </source>
</evidence>